<feature type="non-terminal residue" evidence="2">
    <location>
        <position position="1"/>
    </location>
</feature>
<sequence>LFFILRGLVLLYFFFSFFVYDSFCLSLINPYLLIFCVHVKFARVFIMNSFPLHFERAIKAQISLSSQPAIEN</sequence>
<organism evidence="2">
    <name type="scientific">Solanum chacoense</name>
    <name type="common">Chaco potato</name>
    <dbReference type="NCBI Taxonomy" id="4108"/>
    <lineage>
        <taxon>Eukaryota</taxon>
        <taxon>Viridiplantae</taxon>
        <taxon>Streptophyta</taxon>
        <taxon>Embryophyta</taxon>
        <taxon>Tracheophyta</taxon>
        <taxon>Spermatophyta</taxon>
        <taxon>Magnoliopsida</taxon>
        <taxon>eudicotyledons</taxon>
        <taxon>Gunneridae</taxon>
        <taxon>Pentapetalae</taxon>
        <taxon>asterids</taxon>
        <taxon>lamiids</taxon>
        <taxon>Solanales</taxon>
        <taxon>Solanaceae</taxon>
        <taxon>Solanoideae</taxon>
        <taxon>Solaneae</taxon>
        <taxon>Solanum</taxon>
    </lineage>
</organism>
<name>A0A0V0GQZ8_SOLCH</name>
<keyword evidence="1" id="KW-1133">Transmembrane helix</keyword>
<feature type="transmembrane region" description="Helical" evidence="1">
    <location>
        <begin position="12"/>
        <end position="37"/>
    </location>
</feature>
<protein>
    <submittedName>
        <fullName evidence="2">Putative ovule protein</fullName>
    </submittedName>
</protein>
<reference evidence="2" key="1">
    <citation type="submission" date="2015-12" db="EMBL/GenBank/DDBJ databases">
        <title>Gene expression during late stages of embryo sac development: a critical building block for successful pollen-pistil interactions.</title>
        <authorList>
            <person name="Liu Y."/>
            <person name="Joly V."/>
            <person name="Sabar M."/>
            <person name="Matton D.P."/>
        </authorList>
    </citation>
    <scope>NUCLEOTIDE SEQUENCE</scope>
</reference>
<keyword evidence="1" id="KW-0472">Membrane</keyword>
<accession>A0A0V0GQZ8</accession>
<dbReference type="EMBL" id="GEDG01033727">
    <property type="protein sequence ID" value="JAP10105.1"/>
    <property type="molecule type" value="Transcribed_RNA"/>
</dbReference>
<dbReference type="AlphaFoldDB" id="A0A0V0GQZ8"/>
<keyword evidence="1" id="KW-0812">Transmembrane</keyword>
<evidence type="ECO:0000313" key="2">
    <source>
        <dbReference type="EMBL" id="JAP10105.1"/>
    </source>
</evidence>
<proteinExistence type="predicted"/>
<evidence type="ECO:0000256" key="1">
    <source>
        <dbReference type="SAM" id="Phobius"/>
    </source>
</evidence>